<evidence type="ECO:0000256" key="3">
    <source>
        <dbReference type="PROSITE-ProRule" id="PRU00059"/>
    </source>
</evidence>
<evidence type="ECO:0000313" key="8">
    <source>
        <dbReference type="Proteomes" id="UP000515154"/>
    </source>
</evidence>
<feature type="signal peptide" evidence="6">
    <location>
        <begin position="1"/>
        <end position="17"/>
    </location>
</feature>
<evidence type="ECO:0000256" key="1">
    <source>
        <dbReference type="ARBA" id="ARBA00022737"/>
    </source>
</evidence>
<feature type="disulfide bond" evidence="3">
    <location>
        <begin position="428"/>
        <end position="455"/>
    </location>
</feature>
<evidence type="ECO:0000313" key="9">
    <source>
        <dbReference type="RefSeq" id="XP_036361314.1"/>
    </source>
</evidence>
<protein>
    <submittedName>
        <fullName evidence="9">Uncharacterized protein LOC115214825 isoform X1</fullName>
    </submittedName>
</protein>
<dbReference type="SMART" id="SM00042">
    <property type="entry name" value="CUB"/>
    <property type="match status" value="3"/>
</dbReference>
<accession>A0A7E6F0W7</accession>
<sequence>MSVLLCMYIGLIIPIFGKQFYEGHRSNSFNSSASFPSHLKFKDGYHQDRVFATYIKPRTDSTRTSPTKRVRRKRMTISTSKITLSLKLRNRTLTIPEHAKHSISRYPVSNIRSSPLSSSSLLSWQPQSPTLSSSLLTAQLLFTPPSTTSSIPTNNSNYSLTSLSSTSSPSRSQLSFHLSTEKTKLKLSQTFNRSFTNDLELVYPIIRNKKSTMSKATFTAEDRLPSELRQSNSNESFIYSNNSKMPSRINISMITTTLPNNSTVSYNSSELKTTTNKTAEEPIQRETTGLINNINTDVALAHSQTSCRMKLTTNEGVIVNRGYPYAYASFESCEWKVQISRDFRIKVIFEDLDLEFNKDVLEITFVDESKRFFRRYTGRKLPPPMVLDTDHLAFVFRSDSKGYGRGFYIRFEQTHQEASVHLLPNPFCHELLTSSEGSLSTPGYPFWHYSNSEFCSWVIAAPANSVILLEITGFQTEIYDQLSIGIGLDAANNSSTELLKLYGLLDTPQNTTIPANAIWIDFRSDETITAPGFRINYKIIERKICTFEIEAGTSVGFIQSENYPQPYPLNSECQWIIYTPNGSNLVLDLHDFDLQDGHDFLLIGPGRNAFVENFHKFTGKGGLVKLSMNATSMWLHFTSDHISGERGYRGFNLTYIVENEETASNVEPGNYHRGDIGFMVTLNQTNIPEDHQLIAIKINSSTDNAHLVIRLMNLTSLKVKNVFRQLPMNLNHLYRKFCATVTKLQCNTIYDNIDILSLTDIADHTEISFVVRPRISNISATINREFQSFLNREPQLKSLILKNIQTDPENEAVNTNLPSRIIIIIVSVVFFGVFIMLMLSYSMLRKKAKSQLINTTPFQRRQPKSILAEENFNIPEINGTSFVKTEENWEEEKATVFEVNDTSSKPSSSEFNSYTMCNSKPSRSFQGKEIHCEMMTCKIHRERPNCKTFLCMNSDDSKIKTTIEGTIPVSSERCPKYDKKVMSETSRKDFRRTCRRVVHAIVLTNTANILWKTLSI</sequence>
<dbReference type="KEGG" id="osn:115214825"/>
<name>A0A7E6F0W7_9MOLL</name>
<evidence type="ECO:0000259" key="7">
    <source>
        <dbReference type="PROSITE" id="PS01180"/>
    </source>
</evidence>
<dbReference type="CDD" id="cd00041">
    <property type="entry name" value="CUB"/>
    <property type="match status" value="3"/>
</dbReference>
<keyword evidence="5" id="KW-0472">Membrane</keyword>
<dbReference type="SUPFAM" id="SSF49854">
    <property type="entry name" value="Spermadhesin, CUB domain"/>
    <property type="match status" value="3"/>
</dbReference>
<comment type="caution">
    <text evidence="3">Lacks conserved residue(s) required for the propagation of feature annotation.</text>
</comment>
<dbReference type="PROSITE" id="PS01180">
    <property type="entry name" value="CUB"/>
    <property type="match status" value="3"/>
</dbReference>
<dbReference type="Proteomes" id="UP000515154">
    <property type="component" value="Linkage group LG8"/>
</dbReference>
<evidence type="ECO:0000256" key="4">
    <source>
        <dbReference type="SAM" id="MobiDB-lite"/>
    </source>
</evidence>
<dbReference type="InterPro" id="IPR035914">
    <property type="entry name" value="Sperma_CUB_dom_sf"/>
</dbReference>
<feature type="domain" description="CUB" evidence="7">
    <location>
        <begin position="428"/>
        <end position="540"/>
    </location>
</feature>
<reference evidence="9" key="1">
    <citation type="submission" date="2025-08" db="UniProtKB">
        <authorList>
            <consortium name="RefSeq"/>
        </authorList>
    </citation>
    <scope>IDENTIFICATION</scope>
</reference>
<feature type="chain" id="PRO_5028935801" evidence="6">
    <location>
        <begin position="18"/>
        <end position="1016"/>
    </location>
</feature>
<dbReference type="InterPro" id="IPR000859">
    <property type="entry name" value="CUB_dom"/>
</dbReference>
<keyword evidence="6" id="KW-0732">Signal</keyword>
<dbReference type="AlphaFoldDB" id="A0A7E6F0W7"/>
<keyword evidence="5" id="KW-1133">Transmembrane helix</keyword>
<feature type="region of interest" description="Disordered" evidence="4">
    <location>
        <begin position="146"/>
        <end position="172"/>
    </location>
</feature>
<evidence type="ECO:0000256" key="5">
    <source>
        <dbReference type="SAM" id="Phobius"/>
    </source>
</evidence>
<feature type="transmembrane region" description="Helical" evidence="5">
    <location>
        <begin position="821"/>
        <end position="844"/>
    </location>
</feature>
<dbReference type="Gene3D" id="2.60.120.290">
    <property type="entry name" value="Spermadhesin, CUB domain"/>
    <property type="match status" value="3"/>
</dbReference>
<organism evidence="8 9">
    <name type="scientific">Octopus sinensis</name>
    <name type="common">East Asian common octopus</name>
    <dbReference type="NCBI Taxonomy" id="2607531"/>
    <lineage>
        <taxon>Eukaryota</taxon>
        <taxon>Metazoa</taxon>
        <taxon>Spiralia</taxon>
        <taxon>Lophotrochozoa</taxon>
        <taxon>Mollusca</taxon>
        <taxon>Cephalopoda</taxon>
        <taxon>Coleoidea</taxon>
        <taxon>Octopodiformes</taxon>
        <taxon>Octopoda</taxon>
        <taxon>Incirrata</taxon>
        <taxon>Octopodidae</taxon>
        <taxon>Octopus</taxon>
    </lineage>
</organism>
<keyword evidence="2 3" id="KW-1015">Disulfide bond</keyword>
<feature type="domain" description="CUB" evidence="7">
    <location>
        <begin position="307"/>
        <end position="414"/>
    </location>
</feature>
<keyword evidence="1" id="KW-0677">Repeat</keyword>
<proteinExistence type="predicted"/>
<dbReference type="RefSeq" id="XP_036361314.1">
    <property type="nucleotide sequence ID" value="XM_036505421.1"/>
</dbReference>
<gene>
    <name evidence="9" type="primary">LOC115214825</name>
</gene>
<evidence type="ECO:0000256" key="2">
    <source>
        <dbReference type="ARBA" id="ARBA00023157"/>
    </source>
</evidence>
<evidence type="ECO:0000256" key="6">
    <source>
        <dbReference type="SAM" id="SignalP"/>
    </source>
</evidence>
<feature type="domain" description="CUB" evidence="7">
    <location>
        <begin position="545"/>
        <end position="658"/>
    </location>
</feature>
<dbReference type="Pfam" id="PF00431">
    <property type="entry name" value="CUB"/>
    <property type="match status" value="3"/>
</dbReference>
<keyword evidence="8" id="KW-1185">Reference proteome</keyword>
<dbReference type="PANTHER" id="PTHR24251">
    <property type="entry name" value="OVOCHYMASE-RELATED"/>
    <property type="match status" value="1"/>
</dbReference>
<keyword evidence="5" id="KW-0812">Transmembrane</keyword>